<sequence length="465" mass="52925">MSTRNPPNEPKGYHTQIPSTSHQMTVSVPSTSNDSNRRSETTSRSQESSSEEQEMSNMTPTYRSQKSKNGVASAPSGDEDPYFQLIYSPTTSSRKQNTSTSDEELLLPLPVFVPSTSEDMPFPWYLMKHHGNTYSKLVQSGVDDTFPEDLLDDSPWSREMVRRERDSKENQNEKDKIVDGSAGISEIDLSKLSVRETKGDGKRKPLGEVNRKQVVDKKNFHKISNPYVSPIQPIVTRKPSNLTSTPKKKNENSTSLKSSSYPKTFHQVATGEPNKKKDQVLTQSTSELKFPIPPMSVPGARLILSDDSFLSLPPSRHLIKQIEFWRYGDDILSQHESLMDTKILGQPKGTYKNLLDNPFELRKRRDLYKKLYNWLITPESIKQEIIGLDLYGENDKPEFRVSIGKCNDWNYSDQQTILTEIFSQCPNPSEAVTEKISRHVQLPVKGVEAFLDNYLKNLKKNDDKM</sequence>
<organism evidence="3">
    <name type="scientific">Caenorhabditis remanei</name>
    <name type="common">Caenorhabditis vulgaris</name>
    <dbReference type="NCBI Taxonomy" id="31234"/>
    <lineage>
        <taxon>Eukaryota</taxon>
        <taxon>Metazoa</taxon>
        <taxon>Ecdysozoa</taxon>
        <taxon>Nematoda</taxon>
        <taxon>Chromadorea</taxon>
        <taxon>Rhabditida</taxon>
        <taxon>Rhabditina</taxon>
        <taxon>Rhabditomorpha</taxon>
        <taxon>Rhabditoidea</taxon>
        <taxon>Rhabditidae</taxon>
        <taxon>Peloderinae</taxon>
        <taxon>Caenorhabditis</taxon>
    </lineage>
</organism>
<feature type="region of interest" description="Disordered" evidence="1">
    <location>
        <begin position="1"/>
        <end position="104"/>
    </location>
</feature>
<feature type="compositionally biased region" description="Polar residues" evidence="1">
    <location>
        <begin position="87"/>
        <end position="100"/>
    </location>
</feature>
<feature type="compositionally biased region" description="Polar residues" evidence="1">
    <location>
        <begin position="59"/>
        <end position="70"/>
    </location>
</feature>
<accession>E3N2E4</accession>
<keyword evidence="3" id="KW-1185">Reference proteome</keyword>
<reference evidence="2" key="1">
    <citation type="submission" date="2007-07" db="EMBL/GenBank/DDBJ databases">
        <title>PCAP assembly of the Caenorhabditis remanei genome.</title>
        <authorList>
            <consortium name="The Caenorhabditis remanei Sequencing Consortium"/>
            <person name="Wilson R.K."/>
        </authorList>
    </citation>
    <scope>NUCLEOTIDE SEQUENCE [LARGE SCALE GENOMIC DNA]</scope>
    <source>
        <strain evidence="2">PB4641</strain>
    </source>
</reference>
<evidence type="ECO:0000313" key="2">
    <source>
        <dbReference type="EMBL" id="EFO84088.1"/>
    </source>
</evidence>
<feature type="region of interest" description="Disordered" evidence="1">
    <location>
        <begin position="232"/>
        <end position="262"/>
    </location>
</feature>
<dbReference type="EMBL" id="DS268512">
    <property type="protein sequence ID" value="EFO84088.1"/>
    <property type="molecule type" value="Genomic_DNA"/>
</dbReference>
<dbReference type="InParanoid" id="E3N2E4"/>
<feature type="compositionally biased region" description="Basic and acidic residues" evidence="1">
    <location>
        <begin position="157"/>
        <end position="178"/>
    </location>
</feature>
<dbReference type="HOGENOM" id="CLU_700643_0_0_1"/>
<protein>
    <submittedName>
        <fullName evidence="2">Uncharacterized protein</fullName>
    </submittedName>
</protein>
<feature type="region of interest" description="Disordered" evidence="1">
    <location>
        <begin position="157"/>
        <end position="182"/>
    </location>
</feature>
<feature type="compositionally biased region" description="Polar residues" evidence="1">
    <location>
        <begin position="16"/>
        <end position="29"/>
    </location>
</feature>
<proteinExistence type="predicted"/>
<gene>
    <name evidence="2" type="ORF">CRE_16981</name>
</gene>
<dbReference type="AlphaFoldDB" id="E3N2E4"/>
<feature type="compositionally biased region" description="Polar residues" evidence="1">
    <location>
        <begin position="252"/>
        <end position="262"/>
    </location>
</feature>
<name>E3N2E4_CAERE</name>
<evidence type="ECO:0000313" key="3">
    <source>
        <dbReference type="Proteomes" id="UP000008281"/>
    </source>
</evidence>
<evidence type="ECO:0000256" key="1">
    <source>
        <dbReference type="SAM" id="MobiDB-lite"/>
    </source>
</evidence>
<dbReference type="Proteomes" id="UP000008281">
    <property type="component" value="Unassembled WGS sequence"/>
</dbReference>